<dbReference type="PANTHER" id="PTHR43537">
    <property type="entry name" value="TRANSCRIPTIONAL REGULATOR, GNTR FAMILY"/>
    <property type="match status" value="1"/>
</dbReference>
<sequence>MSPECTSYRSYNVFDFVAKVLVFVAEDKYAVGMSITSYIKNDLAAQLRSGQESPVQLTLDSLAGHYQVSLTPVRAAVAELIEEGLLQKGENNRLTVARPSGKRPRADHEPRSPEPPRDPYDDIANDLVQLSLSGEPVYLREEVTAEKYGISRSAIRNILHRLAGEGVLDHIPRRGWRLRPFRHDDLLAFIEVREALELKALELARPKLDTDELERLLELNTAPGSGRGKLCVNESLHDYLIVTAGNAYIQDFFDRQGRYYRLLFVWEDRDRDVALETMRQHREILTALLKRNWSAAKKALSHHIRDNHPVLAREQKS</sequence>
<dbReference type="Pfam" id="PF07729">
    <property type="entry name" value="FCD"/>
    <property type="match status" value="1"/>
</dbReference>
<accession>A0A5C5XST3</accession>
<dbReference type="AlphaFoldDB" id="A0A5C5XST3"/>
<protein>
    <submittedName>
        <fullName evidence="6">Colanic acid/biofilm transcriptional regulator</fullName>
    </submittedName>
</protein>
<feature type="region of interest" description="Disordered" evidence="4">
    <location>
        <begin position="91"/>
        <end position="121"/>
    </location>
</feature>
<name>A0A5C5XST3_9BACT</name>
<gene>
    <name evidence="6" type="ORF">CA85_28190</name>
</gene>
<dbReference type="GO" id="GO:0003677">
    <property type="term" value="F:DNA binding"/>
    <property type="evidence" value="ECO:0007669"/>
    <property type="project" value="UniProtKB-KW"/>
</dbReference>
<dbReference type="InterPro" id="IPR036390">
    <property type="entry name" value="WH_DNA-bd_sf"/>
</dbReference>
<comment type="caution">
    <text evidence="6">The sequence shown here is derived from an EMBL/GenBank/DDBJ whole genome shotgun (WGS) entry which is preliminary data.</text>
</comment>
<dbReference type="InterPro" id="IPR008920">
    <property type="entry name" value="TF_FadR/GntR_C"/>
</dbReference>
<dbReference type="SMART" id="SM00895">
    <property type="entry name" value="FCD"/>
    <property type="match status" value="1"/>
</dbReference>
<evidence type="ECO:0000313" key="6">
    <source>
        <dbReference type="EMBL" id="TWT65960.1"/>
    </source>
</evidence>
<organism evidence="6 7">
    <name type="scientific">Allorhodopirellula solitaria</name>
    <dbReference type="NCBI Taxonomy" id="2527987"/>
    <lineage>
        <taxon>Bacteria</taxon>
        <taxon>Pseudomonadati</taxon>
        <taxon>Planctomycetota</taxon>
        <taxon>Planctomycetia</taxon>
        <taxon>Pirellulales</taxon>
        <taxon>Pirellulaceae</taxon>
        <taxon>Allorhodopirellula</taxon>
    </lineage>
</organism>
<feature type="compositionally biased region" description="Basic and acidic residues" evidence="4">
    <location>
        <begin position="104"/>
        <end position="120"/>
    </location>
</feature>
<evidence type="ECO:0000256" key="3">
    <source>
        <dbReference type="ARBA" id="ARBA00023163"/>
    </source>
</evidence>
<keyword evidence="3" id="KW-0804">Transcription</keyword>
<dbReference type="Gene3D" id="1.10.10.10">
    <property type="entry name" value="Winged helix-like DNA-binding domain superfamily/Winged helix DNA-binding domain"/>
    <property type="match status" value="2"/>
</dbReference>
<keyword evidence="2" id="KW-0238">DNA-binding</keyword>
<evidence type="ECO:0000256" key="1">
    <source>
        <dbReference type="ARBA" id="ARBA00023015"/>
    </source>
</evidence>
<evidence type="ECO:0000259" key="5">
    <source>
        <dbReference type="SMART" id="SM00895"/>
    </source>
</evidence>
<dbReference type="Proteomes" id="UP000318053">
    <property type="component" value="Unassembled WGS sequence"/>
</dbReference>
<feature type="domain" description="GntR C-terminal" evidence="5">
    <location>
        <begin position="188"/>
        <end position="306"/>
    </location>
</feature>
<keyword evidence="7" id="KW-1185">Reference proteome</keyword>
<dbReference type="SUPFAM" id="SSF48008">
    <property type="entry name" value="GntR ligand-binding domain-like"/>
    <property type="match status" value="1"/>
</dbReference>
<evidence type="ECO:0000256" key="2">
    <source>
        <dbReference type="ARBA" id="ARBA00023125"/>
    </source>
</evidence>
<dbReference type="SUPFAM" id="SSF46785">
    <property type="entry name" value="Winged helix' DNA-binding domain"/>
    <property type="match status" value="2"/>
</dbReference>
<dbReference type="Gene3D" id="1.20.120.530">
    <property type="entry name" value="GntR ligand-binding domain-like"/>
    <property type="match status" value="1"/>
</dbReference>
<dbReference type="EMBL" id="SJPK01000006">
    <property type="protein sequence ID" value="TWT65960.1"/>
    <property type="molecule type" value="Genomic_DNA"/>
</dbReference>
<dbReference type="InterPro" id="IPR036388">
    <property type="entry name" value="WH-like_DNA-bd_sf"/>
</dbReference>
<proteinExistence type="predicted"/>
<keyword evidence="1" id="KW-0805">Transcription regulation</keyword>
<dbReference type="PANTHER" id="PTHR43537:SF24">
    <property type="entry name" value="GLUCONATE OPERON TRANSCRIPTIONAL REPRESSOR"/>
    <property type="match status" value="1"/>
</dbReference>
<evidence type="ECO:0000313" key="7">
    <source>
        <dbReference type="Proteomes" id="UP000318053"/>
    </source>
</evidence>
<dbReference type="InterPro" id="IPR011711">
    <property type="entry name" value="GntR_C"/>
</dbReference>
<reference evidence="6 7" key="1">
    <citation type="submission" date="2019-02" db="EMBL/GenBank/DDBJ databases">
        <title>Deep-cultivation of Planctomycetes and their phenomic and genomic characterization uncovers novel biology.</title>
        <authorList>
            <person name="Wiegand S."/>
            <person name="Jogler M."/>
            <person name="Boedeker C."/>
            <person name="Pinto D."/>
            <person name="Vollmers J."/>
            <person name="Rivas-Marin E."/>
            <person name="Kohn T."/>
            <person name="Peeters S.H."/>
            <person name="Heuer A."/>
            <person name="Rast P."/>
            <person name="Oberbeckmann S."/>
            <person name="Bunk B."/>
            <person name="Jeske O."/>
            <person name="Meyerdierks A."/>
            <person name="Storesund J.E."/>
            <person name="Kallscheuer N."/>
            <person name="Luecker S."/>
            <person name="Lage O.M."/>
            <person name="Pohl T."/>
            <person name="Merkel B.J."/>
            <person name="Hornburger P."/>
            <person name="Mueller R.-W."/>
            <person name="Bruemmer F."/>
            <person name="Labrenz M."/>
            <person name="Spormann A.M."/>
            <person name="Op Den Camp H."/>
            <person name="Overmann J."/>
            <person name="Amann R."/>
            <person name="Jetten M.S.M."/>
            <person name="Mascher T."/>
            <person name="Medema M.H."/>
            <person name="Devos D.P."/>
            <person name="Kaster A.-K."/>
            <person name="Ovreas L."/>
            <person name="Rohde M."/>
            <person name="Galperin M.Y."/>
            <person name="Jogler C."/>
        </authorList>
    </citation>
    <scope>NUCLEOTIDE SEQUENCE [LARGE SCALE GENOMIC DNA]</scope>
    <source>
        <strain evidence="6 7">CA85</strain>
    </source>
</reference>
<evidence type="ECO:0000256" key="4">
    <source>
        <dbReference type="SAM" id="MobiDB-lite"/>
    </source>
</evidence>